<dbReference type="EMBL" id="CAJOBH010277636">
    <property type="protein sequence ID" value="CAF5168908.1"/>
    <property type="molecule type" value="Genomic_DNA"/>
</dbReference>
<comment type="caution">
    <text evidence="1">The sequence shown here is derived from an EMBL/GenBank/DDBJ whole genome shotgun (WGS) entry which is preliminary data.</text>
</comment>
<name>A0A8S3GM33_9BILA</name>
<sequence>IDDEEHDLLYRLHGFVKTGQAYMSGLGDLARTTVNDSGYSSQQTGREHNLENIKLETLLSTKQFSAYNKCVIDPEQFNREYTVGVITAHTDHQQQQQQQQQQQRYFDQSKVGNVTLYPTPEGYMLGPHSVTVSQ</sequence>
<reference evidence="1" key="1">
    <citation type="submission" date="2021-02" db="EMBL/GenBank/DDBJ databases">
        <authorList>
            <person name="Nowell W R."/>
        </authorList>
    </citation>
    <scope>NUCLEOTIDE SEQUENCE</scope>
</reference>
<evidence type="ECO:0000313" key="3">
    <source>
        <dbReference type="Proteomes" id="UP000681967"/>
    </source>
</evidence>
<dbReference type="EMBL" id="CAJOBJ010386580">
    <property type="protein sequence ID" value="CAF5229181.1"/>
    <property type="molecule type" value="Genomic_DNA"/>
</dbReference>
<accession>A0A8S3GM33</accession>
<proteinExistence type="predicted"/>
<feature type="non-terminal residue" evidence="1">
    <location>
        <position position="134"/>
    </location>
</feature>
<protein>
    <submittedName>
        <fullName evidence="1">Uncharacterized protein</fullName>
    </submittedName>
</protein>
<dbReference type="Proteomes" id="UP000681720">
    <property type="component" value="Unassembled WGS sequence"/>
</dbReference>
<gene>
    <name evidence="1" type="ORF">BYL167_LOCUS76756</name>
    <name evidence="2" type="ORF">GIL414_LOCUS88545</name>
</gene>
<evidence type="ECO:0000313" key="2">
    <source>
        <dbReference type="EMBL" id="CAF5229181.1"/>
    </source>
</evidence>
<organism evidence="1 3">
    <name type="scientific">Rotaria magnacalcarata</name>
    <dbReference type="NCBI Taxonomy" id="392030"/>
    <lineage>
        <taxon>Eukaryota</taxon>
        <taxon>Metazoa</taxon>
        <taxon>Spiralia</taxon>
        <taxon>Gnathifera</taxon>
        <taxon>Rotifera</taxon>
        <taxon>Eurotatoria</taxon>
        <taxon>Bdelloidea</taxon>
        <taxon>Philodinida</taxon>
        <taxon>Philodinidae</taxon>
        <taxon>Rotaria</taxon>
    </lineage>
</organism>
<dbReference type="Proteomes" id="UP000681967">
    <property type="component" value="Unassembled WGS sequence"/>
</dbReference>
<evidence type="ECO:0000313" key="1">
    <source>
        <dbReference type="EMBL" id="CAF5168908.1"/>
    </source>
</evidence>
<feature type="non-terminal residue" evidence="1">
    <location>
        <position position="1"/>
    </location>
</feature>
<dbReference type="AlphaFoldDB" id="A0A8S3GM33"/>